<dbReference type="PANTHER" id="PTHR14187:SF5">
    <property type="entry name" value="HEAT SHOCK 70 KDA PROTEIN 12A"/>
    <property type="match status" value="1"/>
</dbReference>
<dbReference type="STRING" id="933852.A0A0C2W2X3"/>
<dbReference type="Gene3D" id="3.90.640.10">
    <property type="entry name" value="Actin, Chain A, domain 4"/>
    <property type="match status" value="2"/>
</dbReference>
<sequence>MDIGTLYTSVSFAHCYPGTRARVQMVTHWPGTKGHQSGKIPTIVSYRDGAVKSCGAEAIQDLERDSKIVAHAFKLHLHPKTSSLSKYRIPDLPDKVTVEQAYADFMSYLMKHTRKFFERNTPDGSNIWTRGAGEPVIILTIPSSWGLREQEALKKAAIRAGLITKTNAADFLKFVPQVEASLHSILFNRTAAWLEESSPFAVMDIGGSTVDACVYECKSTSTTELREVCAAKCVMAGGMLLNQKVEKLVLKRLAKEQNDGVDSTNSLMKKFEQELKKDFDGSKAEHVLRYESPIKKRRGWKELVKQTVLRRPKLRIHTRQLHLSNAELRLAFSDIEKSITELCSRILGGFKVKYLLLVGGFGESPYLQNVLSHKLEEYGANLVVVENPLKKASAEGATIWYIQQLIKERSSKVVLPVDAQAYNGEERIVVSMDIGTVFSSVSFAYFAPGCHPESYPVTDWPSQSHSSHGPKVPTAVSYSKGVLQACGDGAIADLGSGDKEVAQYFKLHLHPPSMNSAVDFIPPRLPTGVDIEQVYADMMEYLMNSTERSCKTKIQTGGEVWSRVRNTVVIILTTPNGWDIREQTILRNAAVKARLVTAEKSYDLVQFVTESEASIHTTLSNHADMWLKKDALFAVANAGGSTVDTALYECKSVNPLELREASSSNCVQIGGVYINQQLEQLISNKLKDSPFGTPTYIRRMVDSFERDVKPRFDGTSSSYSLNFGEPQDNDPKLGINKGILLLPVKDLVSVFRAVEKEIVDSCSDMVQGHDVKFVHLVGGLGSSPYLQQALSQRFSGNGITVLGMGQSEQEEEHMASTKGVAVSLINQLVTARAAKATFGTCILKVYSDVHHATRRHKAFIHHDGWKKVPDVFDKWIEKGDIIEDTFAYEAGYHQLLEGSISRREMAHHLGIMDLDIFSWEKPGIPTWCKDENGVIHTGMRLRCTLKADLSALAPSLRPKRGKHGGMYYQAEFQVCVFFGGTQLRAKLQWKHNV</sequence>
<dbReference type="InterPro" id="IPR043129">
    <property type="entry name" value="ATPase_NBD"/>
</dbReference>
<dbReference type="OrthoDB" id="2963168at2759"/>
<evidence type="ECO:0000313" key="1">
    <source>
        <dbReference type="EMBL" id="KIM20843.1"/>
    </source>
</evidence>
<dbReference type="Gene3D" id="3.30.420.40">
    <property type="match status" value="4"/>
</dbReference>
<reference evidence="1 2" key="1">
    <citation type="submission" date="2014-04" db="EMBL/GenBank/DDBJ databases">
        <authorList>
            <consortium name="DOE Joint Genome Institute"/>
            <person name="Kuo A."/>
            <person name="Zuccaro A."/>
            <person name="Kohler A."/>
            <person name="Nagy L.G."/>
            <person name="Floudas D."/>
            <person name="Copeland A."/>
            <person name="Barry K.W."/>
            <person name="Cichocki N."/>
            <person name="Veneault-Fourrey C."/>
            <person name="LaButti K."/>
            <person name="Lindquist E.A."/>
            <person name="Lipzen A."/>
            <person name="Lundell T."/>
            <person name="Morin E."/>
            <person name="Murat C."/>
            <person name="Sun H."/>
            <person name="Tunlid A."/>
            <person name="Henrissat B."/>
            <person name="Grigoriev I.V."/>
            <person name="Hibbett D.S."/>
            <person name="Martin F."/>
            <person name="Nordberg H.P."/>
            <person name="Cantor M.N."/>
            <person name="Hua S.X."/>
        </authorList>
    </citation>
    <scope>NUCLEOTIDE SEQUENCE [LARGE SCALE GENOMIC DNA]</scope>
    <source>
        <strain evidence="1 2">MAFF 305830</strain>
    </source>
</reference>
<proteinExistence type="predicted"/>
<name>A0A0C2W2X3_SERVB</name>
<protein>
    <submittedName>
        <fullName evidence="1">Uncharacterized protein</fullName>
    </submittedName>
</protein>
<reference evidence="2" key="2">
    <citation type="submission" date="2015-01" db="EMBL/GenBank/DDBJ databases">
        <title>Evolutionary Origins and Diversification of the Mycorrhizal Mutualists.</title>
        <authorList>
            <consortium name="DOE Joint Genome Institute"/>
            <consortium name="Mycorrhizal Genomics Consortium"/>
            <person name="Kohler A."/>
            <person name="Kuo A."/>
            <person name="Nagy L.G."/>
            <person name="Floudas D."/>
            <person name="Copeland A."/>
            <person name="Barry K.W."/>
            <person name="Cichocki N."/>
            <person name="Veneault-Fourrey C."/>
            <person name="LaButti K."/>
            <person name="Lindquist E.A."/>
            <person name="Lipzen A."/>
            <person name="Lundell T."/>
            <person name="Morin E."/>
            <person name="Murat C."/>
            <person name="Riley R."/>
            <person name="Ohm R."/>
            <person name="Sun H."/>
            <person name="Tunlid A."/>
            <person name="Henrissat B."/>
            <person name="Grigoriev I.V."/>
            <person name="Hibbett D.S."/>
            <person name="Martin F."/>
        </authorList>
    </citation>
    <scope>NUCLEOTIDE SEQUENCE [LARGE SCALE GENOMIC DNA]</scope>
    <source>
        <strain evidence="2">MAFF 305830</strain>
    </source>
</reference>
<gene>
    <name evidence="1" type="ORF">M408DRAFT_119306</name>
</gene>
<dbReference type="HOGENOM" id="CLU_301130_0_0_1"/>
<accession>A0A0C2W2X3</accession>
<dbReference type="CDD" id="cd10170">
    <property type="entry name" value="ASKHA_NBD_HSP70"/>
    <property type="match status" value="2"/>
</dbReference>
<keyword evidence="2" id="KW-1185">Reference proteome</keyword>
<dbReference type="EMBL" id="KN824405">
    <property type="protein sequence ID" value="KIM20843.1"/>
    <property type="molecule type" value="Genomic_DNA"/>
</dbReference>
<dbReference type="SUPFAM" id="SSF53067">
    <property type="entry name" value="Actin-like ATPase domain"/>
    <property type="match status" value="4"/>
</dbReference>
<evidence type="ECO:0000313" key="2">
    <source>
        <dbReference type="Proteomes" id="UP000054097"/>
    </source>
</evidence>
<dbReference type="AlphaFoldDB" id="A0A0C2W2X3"/>
<dbReference type="Proteomes" id="UP000054097">
    <property type="component" value="Unassembled WGS sequence"/>
</dbReference>
<organism evidence="1 2">
    <name type="scientific">Serendipita vermifera MAFF 305830</name>
    <dbReference type="NCBI Taxonomy" id="933852"/>
    <lineage>
        <taxon>Eukaryota</taxon>
        <taxon>Fungi</taxon>
        <taxon>Dikarya</taxon>
        <taxon>Basidiomycota</taxon>
        <taxon>Agaricomycotina</taxon>
        <taxon>Agaricomycetes</taxon>
        <taxon>Sebacinales</taxon>
        <taxon>Serendipitaceae</taxon>
        <taxon>Serendipita</taxon>
    </lineage>
</organism>
<dbReference type="PANTHER" id="PTHR14187">
    <property type="entry name" value="ALPHA KINASE/ELONGATION FACTOR 2 KINASE"/>
    <property type="match status" value="1"/>
</dbReference>